<dbReference type="Proteomes" id="UP001239265">
    <property type="component" value="Unassembled WGS sequence"/>
</dbReference>
<evidence type="ECO:0000313" key="1">
    <source>
        <dbReference type="EMBL" id="MDQ8748359.1"/>
    </source>
</evidence>
<protein>
    <submittedName>
        <fullName evidence="1">Uncharacterized protein</fullName>
    </submittedName>
</protein>
<gene>
    <name evidence="1" type="ORF">QT385_06900</name>
</gene>
<name>A0ABD5B3I2_ELIMR</name>
<dbReference type="RefSeq" id="WP_309046308.1">
    <property type="nucleotide sequence ID" value="NZ_JAUCQJ010000002.1"/>
</dbReference>
<dbReference type="AlphaFoldDB" id="A0ABD5B3I2"/>
<proteinExistence type="predicted"/>
<reference evidence="1 2" key="1">
    <citation type="submission" date="2023-06" db="EMBL/GenBank/DDBJ databases">
        <title>Nosocomial Elizabethkingia miricola genome.</title>
        <authorList>
            <person name="Morgado S."/>
            <person name="Fonseca E."/>
            <person name="Freitas F."/>
            <person name="Vicente A.C."/>
        </authorList>
    </citation>
    <scope>NUCLEOTIDE SEQUENCE [LARGE SCALE GENOMIC DNA]</scope>
    <source>
        <strain evidence="1 2">EM15</strain>
    </source>
</reference>
<dbReference type="EMBL" id="JAUCQJ010000002">
    <property type="protein sequence ID" value="MDQ8748359.1"/>
    <property type="molecule type" value="Genomic_DNA"/>
</dbReference>
<comment type="caution">
    <text evidence="1">The sequence shown here is derived from an EMBL/GenBank/DDBJ whole genome shotgun (WGS) entry which is preliminary data.</text>
</comment>
<organism evidence="1 2">
    <name type="scientific">Elizabethkingia miricola</name>
    <name type="common">Chryseobacterium miricola</name>
    <dbReference type="NCBI Taxonomy" id="172045"/>
    <lineage>
        <taxon>Bacteria</taxon>
        <taxon>Pseudomonadati</taxon>
        <taxon>Bacteroidota</taxon>
        <taxon>Flavobacteriia</taxon>
        <taxon>Flavobacteriales</taxon>
        <taxon>Weeksellaceae</taxon>
        <taxon>Elizabethkingia</taxon>
    </lineage>
</organism>
<accession>A0ABD5B3I2</accession>
<evidence type="ECO:0000313" key="2">
    <source>
        <dbReference type="Proteomes" id="UP001239265"/>
    </source>
</evidence>
<sequence>MSEFKGTPAPWTGYISGDNASIDIILPNNTTISVDRQDRYNDEYVIERTEMEANAKLISKAPEMLEMLKRCEVRIEPLDFFEVKATHWQQIVKPKPPIF</sequence>